<protein>
    <submittedName>
        <fullName evidence="1">Uncharacterized protein</fullName>
    </submittedName>
</protein>
<proteinExistence type="predicted"/>
<dbReference type="Proteomes" id="UP000054248">
    <property type="component" value="Unassembled WGS sequence"/>
</dbReference>
<reference evidence="2" key="2">
    <citation type="submission" date="2015-01" db="EMBL/GenBank/DDBJ databases">
        <title>Evolutionary Origins and Diversification of the Mycorrhizal Mutualists.</title>
        <authorList>
            <consortium name="DOE Joint Genome Institute"/>
            <consortium name="Mycorrhizal Genomics Consortium"/>
            <person name="Kohler A."/>
            <person name="Kuo A."/>
            <person name="Nagy L.G."/>
            <person name="Floudas D."/>
            <person name="Copeland A."/>
            <person name="Barry K.W."/>
            <person name="Cichocki N."/>
            <person name="Veneault-Fourrey C."/>
            <person name="LaButti K."/>
            <person name="Lindquist E.A."/>
            <person name="Lipzen A."/>
            <person name="Lundell T."/>
            <person name="Morin E."/>
            <person name="Murat C."/>
            <person name="Riley R."/>
            <person name="Ohm R."/>
            <person name="Sun H."/>
            <person name="Tunlid A."/>
            <person name="Henrissat B."/>
            <person name="Grigoriev I.V."/>
            <person name="Hibbett D.S."/>
            <person name="Martin F."/>
        </authorList>
    </citation>
    <scope>NUCLEOTIDE SEQUENCE [LARGE SCALE GENOMIC DNA]</scope>
    <source>
        <strain evidence="2">MUT 4182</strain>
    </source>
</reference>
<dbReference type="AlphaFoldDB" id="A0A0C3QF14"/>
<accession>A0A0C3QF14</accession>
<gene>
    <name evidence="1" type="ORF">M407DRAFT_242408</name>
</gene>
<dbReference type="EMBL" id="KN822977">
    <property type="protein sequence ID" value="KIO29865.1"/>
    <property type="molecule type" value="Genomic_DNA"/>
</dbReference>
<organism evidence="1 2">
    <name type="scientific">Tulasnella calospora MUT 4182</name>
    <dbReference type="NCBI Taxonomy" id="1051891"/>
    <lineage>
        <taxon>Eukaryota</taxon>
        <taxon>Fungi</taxon>
        <taxon>Dikarya</taxon>
        <taxon>Basidiomycota</taxon>
        <taxon>Agaricomycotina</taxon>
        <taxon>Agaricomycetes</taxon>
        <taxon>Cantharellales</taxon>
        <taxon>Tulasnellaceae</taxon>
        <taxon>Tulasnella</taxon>
    </lineage>
</organism>
<keyword evidence="2" id="KW-1185">Reference proteome</keyword>
<evidence type="ECO:0000313" key="1">
    <source>
        <dbReference type="EMBL" id="KIO29865.1"/>
    </source>
</evidence>
<name>A0A0C3QF14_9AGAM</name>
<evidence type="ECO:0000313" key="2">
    <source>
        <dbReference type="Proteomes" id="UP000054248"/>
    </source>
</evidence>
<dbReference type="HOGENOM" id="CLU_2741918_0_0_1"/>
<reference evidence="1 2" key="1">
    <citation type="submission" date="2014-04" db="EMBL/GenBank/DDBJ databases">
        <authorList>
            <consortium name="DOE Joint Genome Institute"/>
            <person name="Kuo A."/>
            <person name="Girlanda M."/>
            <person name="Perotto S."/>
            <person name="Kohler A."/>
            <person name="Nagy L.G."/>
            <person name="Floudas D."/>
            <person name="Copeland A."/>
            <person name="Barry K.W."/>
            <person name="Cichocki N."/>
            <person name="Veneault-Fourrey C."/>
            <person name="LaButti K."/>
            <person name="Lindquist E.A."/>
            <person name="Lipzen A."/>
            <person name="Lundell T."/>
            <person name="Morin E."/>
            <person name="Murat C."/>
            <person name="Sun H."/>
            <person name="Tunlid A."/>
            <person name="Henrissat B."/>
            <person name="Grigoriev I.V."/>
            <person name="Hibbett D.S."/>
            <person name="Martin F."/>
            <person name="Nordberg H.P."/>
            <person name="Cantor M.N."/>
            <person name="Hua S.X."/>
        </authorList>
    </citation>
    <scope>NUCLEOTIDE SEQUENCE [LARGE SCALE GENOMIC DNA]</scope>
    <source>
        <strain evidence="1 2">MUT 4182</strain>
    </source>
</reference>
<sequence>MAAAVGHPVYVITEPECRDPARTVQCIGLGCFLQHKNGPSVLWVVSTAALCVREGEADGNFSPSTVHPSII</sequence>